<feature type="region of interest" description="Disordered" evidence="1">
    <location>
        <begin position="44"/>
        <end position="67"/>
    </location>
</feature>
<reference evidence="5 6" key="1">
    <citation type="submission" date="2017-11" db="EMBL/GenBank/DDBJ databases">
        <title>De novo assembly and phasing of dikaryotic genomes from two isolates of Puccinia coronata f. sp. avenae, the causal agent of oat crown rust.</title>
        <authorList>
            <person name="Miller M.E."/>
            <person name="Zhang Y."/>
            <person name="Omidvar V."/>
            <person name="Sperschneider J."/>
            <person name="Schwessinger B."/>
            <person name="Raley C."/>
            <person name="Palmer J.M."/>
            <person name="Garnica D."/>
            <person name="Upadhyaya N."/>
            <person name="Rathjen J."/>
            <person name="Taylor J.M."/>
            <person name="Park R.F."/>
            <person name="Dodds P.N."/>
            <person name="Hirsch C.D."/>
            <person name="Kianian S.F."/>
            <person name="Figueroa M."/>
        </authorList>
    </citation>
    <scope>NUCLEOTIDE SEQUENCE [LARGE SCALE GENOMIC DNA]</scope>
    <source>
        <strain evidence="2">12NC29</strain>
        <strain evidence="3">12SD80</strain>
    </source>
</reference>
<comment type="caution">
    <text evidence="2">The sequence shown here is derived from an EMBL/GenBank/DDBJ whole genome shotgun (WGS) entry which is preliminary data.</text>
</comment>
<dbReference type="Proteomes" id="UP000235388">
    <property type="component" value="Unassembled WGS sequence"/>
</dbReference>
<sequence>MSNFSNSMLINIPTRIPDVCGLSNPGIQPDSIRHARLGPDPYPRCPRQAPNRASPTASTRCAQPHGGFQAADGDATCNWLGHPIGPTLWSRDDREVSKSMLHTSSTADRCGTACRSWLRHGLEADPSSSVNQRVAWSFTHVKEVG</sequence>
<dbReference type="EMBL" id="PGCJ01001175">
    <property type="protein sequence ID" value="PLW08215.1"/>
    <property type="molecule type" value="Genomic_DNA"/>
</dbReference>
<feature type="compositionally biased region" description="Polar residues" evidence="1">
    <location>
        <begin position="51"/>
        <end position="61"/>
    </location>
</feature>
<evidence type="ECO:0000313" key="2">
    <source>
        <dbReference type="EMBL" id="PLW08215.1"/>
    </source>
</evidence>
<accession>A0A2N5S4Q1</accession>
<dbReference type="AlphaFoldDB" id="A0A2N5S4Q1"/>
<evidence type="ECO:0000313" key="3">
    <source>
        <dbReference type="EMBL" id="PLW49985.1"/>
    </source>
</evidence>
<proteinExistence type="predicted"/>
<gene>
    <name evidence="4" type="ORF">PCANC_04755</name>
    <name evidence="2" type="ORF">PCANC_22103</name>
    <name evidence="3" type="ORF">PCASD_01333</name>
</gene>
<organism evidence="2 5">
    <name type="scientific">Puccinia coronata f. sp. avenae</name>
    <dbReference type="NCBI Taxonomy" id="200324"/>
    <lineage>
        <taxon>Eukaryota</taxon>
        <taxon>Fungi</taxon>
        <taxon>Dikarya</taxon>
        <taxon>Basidiomycota</taxon>
        <taxon>Pucciniomycotina</taxon>
        <taxon>Pucciniomycetes</taxon>
        <taxon>Pucciniales</taxon>
        <taxon>Pucciniaceae</taxon>
        <taxon>Puccinia</taxon>
    </lineage>
</organism>
<evidence type="ECO:0000313" key="4">
    <source>
        <dbReference type="EMBL" id="PLW54388.1"/>
    </source>
</evidence>
<protein>
    <submittedName>
        <fullName evidence="2">Uncharacterized protein</fullName>
    </submittedName>
</protein>
<dbReference type="Proteomes" id="UP000235392">
    <property type="component" value="Unassembled WGS sequence"/>
</dbReference>
<evidence type="ECO:0000256" key="1">
    <source>
        <dbReference type="SAM" id="MobiDB-lite"/>
    </source>
</evidence>
<evidence type="ECO:0000313" key="6">
    <source>
        <dbReference type="Proteomes" id="UP000235392"/>
    </source>
</evidence>
<evidence type="ECO:0000313" key="5">
    <source>
        <dbReference type="Proteomes" id="UP000235388"/>
    </source>
</evidence>
<dbReference type="EMBL" id="PGCI01000013">
    <property type="protein sequence ID" value="PLW49985.1"/>
    <property type="molecule type" value="Genomic_DNA"/>
</dbReference>
<name>A0A2N5S4Q1_9BASI</name>
<dbReference type="EMBL" id="PGCJ01000046">
    <property type="protein sequence ID" value="PLW54388.1"/>
    <property type="molecule type" value="Genomic_DNA"/>
</dbReference>
<keyword evidence="5" id="KW-1185">Reference proteome</keyword>